<evidence type="ECO:0000256" key="1">
    <source>
        <dbReference type="ARBA" id="ARBA00004733"/>
    </source>
</evidence>
<evidence type="ECO:0000256" key="4">
    <source>
        <dbReference type="ARBA" id="ARBA00022605"/>
    </source>
</evidence>
<dbReference type="Proteomes" id="UP000831775">
    <property type="component" value="Chromosome"/>
</dbReference>
<dbReference type="EMBL" id="CP095043">
    <property type="protein sequence ID" value="UOQ59483.1"/>
    <property type="molecule type" value="Genomic_DNA"/>
</dbReference>
<comment type="catalytic activity">
    <reaction evidence="8">
        <text>(1S,2R)-1-C-(indol-3-yl)glycerol 3-phosphate + L-serine = D-glyceraldehyde 3-phosphate + L-tryptophan + H2O</text>
        <dbReference type="Rhea" id="RHEA:10532"/>
        <dbReference type="ChEBI" id="CHEBI:15377"/>
        <dbReference type="ChEBI" id="CHEBI:33384"/>
        <dbReference type="ChEBI" id="CHEBI:57912"/>
        <dbReference type="ChEBI" id="CHEBI:58866"/>
        <dbReference type="ChEBI" id="CHEBI:59776"/>
        <dbReference type="EC" id="4.2.1.20"/>
    </reaction>
</comment>
<gene>
    <name evidence="9" type="ORF">MUN76_10505</name>
</gene>
<dbReference type="InterPro" id="IPR011060">
    <property type="entry name" value="RibuloseP-bd_barrel"/>
</dbReference>
<evidence type="ECO:0000256" key="6">
    <source>
        <dbReference type="ARBA" id="ARBA00023141"/>
    </source>
</evidence>
<evidence type="ECO:0000256" key="7">
    <source>
        <dbReference type="ARBA" id="ARBA00023239"/>
    </source>
</evidence>
<reference evidence="9 10" key="1">
    <citation type="submission" date="2022-04" db="EMBL/GenBank/DDBJ databases">
        <title>Leucobacter sp. isolated from rhizosphere of onion.</title>
        <authorList>
            <person name="Won M."/>
            <person name="Lee C.-M."/>
            <person name="Woen H.-Y."/>
            <person name="Kwon S.-W."/>
        </authorList>
    </citation>
    <scope>NUCLEOTIDE SEQUENCE [LARGE SCALE GENOMIC DNA]</scope>
    <source>
        <strain evidence="9 10">H25R-14</strain>
    </source>
</reference>
<dbReference type="Gene3D" id="3.20.20.70">
    <property type="entry name" value="Aldolase class I"/>
    <property type="match status" value="1"/>
</dbReference>
<organism evidence="9 10">
    <name type="scientific">Leucobacter rhizosphaerae</name>
    <dbReference type="NCBI Taxonomy" id="2932245"/>
    <lineage>
        <taxon>Bacteria</taxon>
        <taxon>Bacillati</taxon>
        <taxon>Actinomycetota</taxon>
        <taxon>Actinomycetes</taxon>
        <taxon>Micrococcales</taxon>
        <taxon>Microbacteriaceae</taxon>
        <taxon>Leucobacter</taxon>
    </lineage>
</organism>
<accession>A0ABY4FT81</accession>
<evidence type="ECO:0000256" key="8">
    <source>
        <dbReference type="ARBA" id="ARBA00049047"/>
    </source>
</evidence>
<dbReference type="RefSeq" id="WP_244684524.1">
    <property type="nucleotide sequence ID" value="NZ_CP095043.1"/>
</dbReference>
<dbReference type="EC" id="4.2.1.20" evidence="3"/>
<evidence type="ECO:0000256" key="5">
    <source>
        <dbReference type="ARBA" id="ARBA00022822"/>
    </source>
</evidence>
<keyword evidence="4" id="KW-0028">Amino-acid biosynthesis</keyword>
<keyword evidence="6" id="KW-0057">Aromatic amino acid biosynthesis</keyword>
<comment type="pathway">
    <text evidence="1">Amino-acid biosynthesis; L-tryptophan biosynthesis; L-tryptophan from chorismate: step 5/5.</text>
</comment>
<dbReference type="InterPro" id="IPR002028">
    <property type="entry name" value="Trp_synthase_suA"/>
</dbReference>
<proteinExistence type="predicted"/>
<dbReference type="InterPro" id="IPR013785">
    <property type="entry name" value="Aldolase_TIM"/>
</dbReference>
<dbReference type="PANTHER" id="PTHR43406">
    <property type="entry name" value="TRYPTOPHAN SYNTHASE, ALPHA CHAIN"/>
    <property type="match status" value="1"/>
</dbReference>
<comment type="subunit">
    <text evidence="2">Tetramer of two alpha and two beta chains.</text>
</comment>
<keyword evidence="10" id="KW-1185">Reference proteome</keyword>
<dbReference type="GO" id="GO:0004834">
    <property type="term" value="F:tryptophan synthase activity"/>
    <property type="evidence" value="ECO:0007669"/>
    <property type="project" value="UniProtKB-EC"/>
</dbReference>
<keyword evidence="5" id="KW-0822">Tryptophan biosynthesis</keyword>
<keyword evidence="7 9" id="KW-0456">Lyase</keyword>
<sequence length="278" mass="29224">MTTRLRRRLDQAAVERRGILMGFLPAGYPSPEGFRAAAHAAFEAGLDALEVSMPGPAPELDGPLIQAAALQAAPQMSGIADALRLAASSRLHPDDSIVALAYLSTFEGISITDFLDEIVAADVDGVLLPQHPMAEQLAVGLEAQARGIEPVLFLHLQEDLKLIAASAIVEPVIYLQSADLRTGGAFNPEKARERLEELGAALEGKPYDVCVGFGVRGLDEVRLLMAAGADGAIIGTRLVAAAGEGPEAVARVVDDVAPALVRRHSGDPHPVEQEARQA</sequence>
<dbReference type="Pfam" id="PF00290">
    <property type="entry name" value="Trp_syntA"/>
    <property type="match status" value="1"/>
</dbReference>
<protein>
    <recommendedName>
        <fullName evidence="3">tryptophan synthase</fullName>
        <ecNumber evidence="3">4.2.1.20</ecNumber>
    </recommendedName>
</protein>
<evidence type="ECO:0000256" key="2">
    <source>
        <dbReference type="ARBA" id="ARBA00011270"/>
    </source>
</evidence>
<dbReference type="PANTHER" id="PTHR43406:SF1">
    <property type="entry name" value="TRYPTOPHAN SYNTHASE ALPHA CHAIN, CHLOROPLASTIC"/>
    <property type="match status" value="1"/>
</dbReference>
<evidence type="ECO:0000313" key="9">
    <source>
        <dbReference type="EMBL" id="UOQ59483.1"/>
    </source>
</evidence>
<evidence type="ECO:0000313" key="10">
    <source>
        <dbReference type="Proteomes" id="UP000831775"/>
    </source>
</evidence>
<evidence type="ECO:0000256" key="3">
    <source>
        <dbReference type="ARBA" id="ARBA00012043"/>
    </source>
</evidence>
<name>A0ABY4FT81_9MICO</name>
<dbReference type="SUPFAM" id="SSF51366">
    <property type="entry name" value="Ribulose-phoshate binding barrel"/>
    <property type="match status" value="1"/>
</dbReference>